<dbReference type="GO" id="GO:0050501">
    <property type="term" value="F:hyaluronan synthase activity"/>
    <property type="evidence" value="ECO:0007669"/>
    <property type="project" value="UniProtKB-EC"/>
</dbReference>
<dbReference type="PANTHER" id="PTHR22916:SF51">
    <property type="entry name" value="GLYCOSYLTRANSFERASE EPSH-RELATED"/>
    <property type="match status" value="1"/>
</dbReference>
<keyword evidence="2 4" id="KW-0808">Transferase</keyword>
<feature type="domain" description="Glycosyltransferase 2-like" evidence="3">
    <location>
        <begin position="3"/>
        <end position="164"/>
    </location>
</feature>
<reference evidence="4 5" key="1">
    <citation type="submission" date="2015-09" db="EMBL/GenBank/DDBJ databases">
        <authorList>
            <consortium name="Pathogen Informatics"/>
        </authorList>
    </citation>
    <scope>NUCLEOTIDE SEQUENCE [LARGE SCALE GENOMIC DNA]</scope>
    <source>
        <strain evidence="4 5">2789STDY5834908</strain>
    </source>
</reference>
<name>A0A174IT35_ANAHA</name>
<dbReference type="OrthoDB" id="3189257at2"/>
<evidence type="ECO:0000256" key="1">
    <source>
        <dbReference type="ARBA" id="ARBA00022676"/>
    </source>
</evidence>
<dbReference type="EC" id="2.4.1.212" evidence="4"/>
<evidence type="ECO:0000259" key="3">
    <source>
        <dbReference type="Pfam" id="PF00535"/>
    </source>
</evidence>
<organism evidence="4 5">
    <name type="scientific">Anaerostipes hadrus</name>
    <dbReference type="NCBI Taxonomy" id="649756"/>
    <lineage>
        <taxon>Bacteria</taxon>
        <taxon>Bacillati</taxon>
        <taxon>Bacillota</taxon>
        <taxon>Clostridia</taxon>
        <taxon>Lachnospirales</taxon>
        <taxon>Lachnospiraceae</taxon>
        <taxon>Anaerostipes</taxon>
    </lineage>
</organism>
<dbReference type="SUPFAM" id="SSF53448">
    <property type="entry name" value="Nucleotide-diphospho-sugar transferases"/>
    <property type="match status" value="1"/>
</dbReference>
<evidence type="ECO:0000313" key="5">
    <source>
        <dbReference type="Proteomes" id="UP000095564"/>
    </source>
</evidence>
<sequence>MVSIIVPVYNTEKYLKDCLESLVKQTYDKIEIILVDDGSTDSSGKICDKWAKIDDRIHVYHKKNEGVSRARNYGIQRAKGEKLVFIDSDDMLTLNAIECMVEVLLKQNVELVACQYQSDKYNKKVEKETLKIEKVSRQSYLEELMIPNKNIAAFVYNRLYLKRIILENDIRFNENVKVCEDTLFNYEYANAINSIAFINNPLYYYRINSDSTMFQKKMNPGKLTANIVFDKMLKETVNDDEKKIISIGCIAYNVILLMQMYKYKWKDRDDYVIIKNHLKLYPIEFMKSRIRLKYKIGYLILRIMPKPRG</sequence>
<dbReference type="PANTHER" id="PTHR22916">
    <property type="entry name" value="GLYCOSYLTRANSFERASE"/>
    <property type="match status" value="1"/>
</dbReference>
<gene>
    <name evidence="4" type="primary">hyaD_1</name>
    <name evidence="4" type="ORF">ERS852520_00137</name>
</gene>
<dbReference type="Proteomes" id="UP000095564">
    <property type="component" value="Unassembled WGS sequence"/>
</dbReference>
<keyword evidence="1 4" id="KW-0328">Glycosyltransferase</keyword>
<protein>
    <submittedName>
        <fullName evidence="4">Hyaluronan synthase</fullName>
        <ecNumber evidence="4">2.4.1.212</ecNumber>
    </submittedName>
</protein>
<evidence type="ECO:0000313" key="4">
    <source>
        <dbReference type="EMBL" id="CUO90582.1"/>
    </source>
</evidence>
<evidence type="ECO:0000256" key="2">
    <source>
        <dbReference type="ARBA" id="ARBA00022679"/>
    </source>
</evidence>
<dbReference type="EMBL" id="CZAU01000001">
    <property type="protein sequence ID" value="CUO90582.1"/>
    <property type="molecule type" value="Genomic_DNA"/>
</dbReference>
<dbReference type="InterPro" id="IPR029044">
    <property type="entry name" value="Nucleotide-diphossugar_trans"/>
</dbReference>
<dbReference type="InterPro" id="IPR001173">
    <property type="entry name" value="Glyco_trans_2-like"/>
</dbReference>
<dbReference type="RefSeq" id="WP_055158925.1">
    <property type="nucleotide sequence ID" value="NZ_CAXUGA010000006.1"/>
</dbReference>
<dbReference type="Pfam" id="PF00535">
    <property type="entry name" value="Glycos_transf_2"/>
    <property type="match status" value="1"/>
</dbReference>
<accession>A0A174IT35</accession>
<dbReference type="CDD" id="cd00761">
    <property type="entry name" value="Glyco_tranf_GTA_type"/>
    <property type="match status" value="1"/>
</dbReference>
<proteinExistence type="predicted"/>
<dbReference type="AlphaFoldDB" id="A0A174IT35"/>
<dbReference type="Gene3D" id="3.90.550.10">
    <property type="entry name" value="Spore Coat Polysaccharide Biosynthesis Protein SpsA, Chain A"/>
    <property type="match status" value="1"/>
</dbReference>